<keyword evidence="7" id="KW-1185">Reference proteome</keyword>
<evidence type="ECO:0000256" key="3">
    <source>
        <dbReference type="ARBA" id="ARBA00022917"/>
    </source>
</evidence>
<dbReference type="OrthoDB" id="20381at2759"/>
<dbReference type="InterPro" id="IPR013906">
    <property type="entry name" value="eIF3j"/>
</dbReference>
<dbReference type="Pfam" id="PF08597">
    <property type="entry name" value="eIF3_subunit"/>
    <property type="match status" value="1"/>
</dbReference>
<name>A0A1E4STE1_9ASCO</name>
<evidence type="ECO:0000313" key="6">
    <source>
        <dbReference type="EMBL" id="ODV82751.1"/>
    </source>
</evidence>
<evidence type="ECO:0000256" key="5">
    <source>
        <dbReference type="SAM" id="MobiDB-lite"/>
    </source>
</evidence>
<organism evidence="6 7">
    <name type="scientific">[Candida] arabinofermentans NRRL YB-2248</name>
    <dbReference type="NCBI Taxonomy" id="983967"/>
    <lineage>
        <taxon>Eukaryota</taxon>
        <taxon>Fungi</taxon>
        <taxon>Dikarya</taxon>
        <taxon>Ascomycota</taxon>
        <taxon>Saccharomycotina</taxon>
        <taxon>Pichiomycetes</taxon>
        <taxon>Pichiales</taxon>
        <taxon>Pichiaceae</taxon>
        <taxon>Ogataea</taxon>
        <taxon>Ogataea/Candida clade</taxon>
    </lineage>
</organism>
<dbReference type="HAMAP" id="MF_03009">
    <property type="entry name" value="eIF3j"/>
    <property type="match status" value="1"/>
</dbReference>
<accession>A0A1E4STE1</accession>
<feature type="region of interest" description="Disordered" evidence="5">
    <location>
        <begin position="1"/>
        <end position="50"/>
    </location>
</feature>
<gene>
    <name evidence="6" type="ORF">CANARDRAFT_204606</name>
</gene>
<dbReference type="InterPro" id="IPR023194">
    <property type="entry name" value="eIF3-like_dom_sf"/>
</dbReference>
<reference evidence="7" key="1">
    <citation type="submission" date="2016-04" db="EMBL/GenBank/DDBJ databases">
        <title>Comparative genomics of biotechnologically important yeasts.</title>
        <authorList>
            <consortium name="DOE Joint Genome Institute"/>
            <person name="Riley R."/>
            <person name="Haridas S."/>
            <person name="Wolfe K.H."/>
            <person name="Lopes M.R."/>
            <person name="Hittinger C.T."/>
            <person name="Goker M."/>
            <person name="Salamov A."/>
            <person name="Wisecaver J."/>
            <person name="Long T.M."/>
            <person name="Aerts A.L."/>
            <person name="Barry K."/>
            <person name="Choi C."/>
            <person name="Clum A."/>
            <person name="Coughlan A.Y."/>
            <person name="Deshpande S."/>
            <person name="Douglass A.P."/>
            <person name="Hanson S.J."/>
            <person name="Klenk H.-P."/>
            <person name="Labutti K."/>
            <person name="Lapidus A."/>
            <person name="Lindquist E."/>
            <person name="Lipzen A."/>
            <person name="Meier-Kolthoff J.P."/>
            <person name="Ohm R.A."/>
            <person name="Otillar R.P."/>
            <person name="Pangilinan J."/>
            <person name="Peng Y."/>
            <person name="Rokas A."/>
            <person name="Rosa C.A."/>
            <person name="Scheuner C."/>
            <person name="Sibirny A.A."/>
            <person name="Slot J.C."/>
            <person name="Stielow J.B."/>
            <person name="Sun H."/>
            <person name="Kurtzman C.P."/>
            <person name="Blackwell M."/>
            <person name="Grigoriev I.V."/>
            <person name="Jeffries T.W."/>
        </authorList>
    </citation>
    <scope>NUCLEOTIDE SEQUENCE [LARGE SCALE GENOMIC DNA]</scope>
    <source>
        <strain evidence="7">NRRL YB-2248</strain>
    </source>
</reference>
<dbReference type="Gene3D" id="1.10.246.60">
    <property type="entry name" value="Eukaryotic translation initiation factor 3 like domains"/>
    <property type="match status" value="1"/>
</dbReference>
<dbReference type="STRING" id="983967.A0A1E4STE1"/>
<evidence type="ECO:0000256" key="4">
    <source>
        <dbReference type="ARBA" id="ARBA00029904"/>
    </source>
</evidence>
<dbReference type="EMBL" id="KV453875">
    <property type="protein sequence ID" value="ODV82751.1"/>
    <property type="molecule type" value="Genomic_DNA"/>
</dbReference>
<keyword evidence="2" id="KW-0396">Initiation factor</keyword>
<dbReference type="GO" id="GO:0005852">
    <property type="term" value="C:eukaryotic translation initiation factor 3 complex"/>
    <property type="evidence" value="ECO:0007669"/>
    <property type="project" value="InterPro"/>
</dbReference>
<evidence type="ECO:0000256" key="1">
    <source>
        <dbReference type="ARBA" id="ARBA00022490"/>
    </source>
</evidence>
<dbReference type="PANTHER" id="PTHR21681:SF0">
    <property type="entry name" value="EUKARYOTIC TRANSLATION INITIATION FACTOR 3 SUBUNIT J"/>
    <property type="match status" value="1"/>
</dbReference>
<sequence>SWDDDFTADDDKPVLEAWDAESDDEKKTAAKPAAKKVTPAPKKAIKGKKGEKKLMEIDTLDAKTRAELIKEAELNSDLNNAADLFEGLGVANEHPRAKQLLAEQNAKLREPTLSKDSPLTAHPIFDVETKPEYEKLRKALSATLTDLAKKSQMNYSSSLAIDLIRDLCVPLNTEQTRKVVSTLNAMVTQKAKEERLARIAKTGGTATGGAGKKKVKGTVNLGGGFKKEVDDFQQDDFDDDDFM</sequence>
<dbReference type="PANTHER" id="PTHR21681">
    <property type="entry name" value="EUKARYOTIC TRANSLATION INITIATION FACTOR 3 SUBUNIT J"/>
    <property type="match status" value="1"/>
</dbReference>
<evidence type="ECO:0000256" key="2">
    <source>
        <dbReference type="ARBA" id="ARBA00022540"/>
    </source>
</evidence>
<feature type="compositionally biased region" description="Low complexity" evidence="5">
    <location>
        <begin position="30"/>
        <end position="42"/>
    </location>
</feature>
<keyword evidence="1" id="KW-0963">Cytoplasm</keyword>
<dbReference type="GO" id="GO:0003743">
    <property type="term" value="F:translation initiation factor activity"/>
    <property type="evidence" value="ECO:0007669"/>
    <property type="project" value="UniProtKB-KW"/>
</dbReference>
<proteinExistence type="inferred from homology"/>
<dbReference type="AlphaFoldDB" id="A0A1E4STE1"/>
<protein>
    <recommendedName>
        <fullName evidence="4">Eukaryotic translation initiation factor 3 30 kDa subunit</fullName>
    </recommendedName>
</protein>
<evidence type="ECO:0000313" key="7">
    <source>
        <dbReference type="Proteomes" id="UP000094801"/>
    </source>
</evidence>
<feature type="non-terminal residue" evidence="6">
    <location>
        <position position="1"/>
    </location>
</feature>
<keyword evidence="3" id="KW-0648">Protein biosynthesis</keyword>
<dbReference type="Proteomes" id="UP000094801">
    <property type="component" value="Unassembled WGS sequence"/>
</dbReference>